<reference evidence="1 2" key="1">
    <citation type="journal article" date="2015" name="Nature">
        <title>rRNA introns, odd ribosomes, and small enigmatic genomes across a large radiation of phyla.</title>
        <authorList>
            <person name="Brown C.T."/>
            <person name="Hug L.A."/>
            <person name="Thomas B.C."/>
            <person name="Sharon I."/>
            <person name="Castelle C.J."/>
            <person name="Singh A."/>
            <person name="Wilkins M.J."/>
            <person name="Williams K.H."/>
            <person name="Banfield J.F."/>
        </authorList>
    </citation>
    <scope>NUCLEOTIDE SEQUENCE [LARGE SCALE GENOMIC DNA]</scope>
</reference>
<comment type="caution">
    <text evidence="1">The sequence shown here is derived from an EMBL/GenBank/DDBJ whole genome shotgun (WGS) entry which is preliminary data.</text>
</comment>
<dbReference type="EMBL" id="LCPF01000001">
    <property type="protein sequence ID" value="KKU91718.1"/>
    <property type="molecule type" value="Genomic_DNA"/>
</dbReference>
<evidence type="ECO:0000313" key="1">
    <source>
        <dbReference type="EMBL" id="KKU91718.1"/>
    </source>
</evidence>
<dbReference type="Proteomes" id="UP000034956">
    <property type="component" value="Unassembled WGS sequence"/>
</dbReference>
<accession>A0A0G1WMZ9</accession>
<gene>
    <name evidence="1" type="ORF">UY23_C0001G0324</name>
</gene>
<name>A0A0G1WMZ9_9BACT</name>
<proteinExistence type="predicted"/>
<organism evidence="1 2">
    <name type="scientific">Candidatus Jorgensenbacteria bacterium GW2011_GWA1_48_11</name>
    <dbReference type="NCBI Taxonomy" id="1618660"/>
    <lineage>
        <taxon>Bacteria</taxon>
        <taxon>Candidatus Joergenseniibacteriota</taxon>
    </lineage>
</organism>
<dbReference type="AlphaFoldDB" id="A0A0G1WMZ9"/>
<evidence type="ECO:0000313" key="2">
    <source>
        <dbReference type="Proteomes" id="UP000034956"/>
    </source>
</evidence>
<protein>
    <submittedName>
        <fullName evidence="1">Uncharacterized protein</fullName>
    </submittedName>
</protein>
<sequence>MGIGTANPTEALTVSTKARFGTYYNFDYDQNANNLGWYWNAYFDESAVNYKYISTGAWGGTAARLVGTGSGLRYDQASGGIDPISWNNRLFIDSSGNLGISTTTPAYKLAVVGTGYFSNQLTLGANLNLGANSISMSGGNIGNVGKLTVTSIDPLYEIGGEKYATYVSDTIGYKVESFGKGKLVKSEIRNPKSETNSNVQNPKQTGLEFSASNLEFAEPLYSYIIDFSKVERGSNLWLFWQTISEGQNMEDVSVVLTPEGDEASLWYVLNPASRQIIIRGDKDVVFSYHLVAPRHDAASWPNVSDSQYEGTVLPEK</sequence>